<organism evidence="2 3">
    <name type="scientific">Prorocentrum cordatum</name>
    <dbReference type="NCBI Taxonomy" id="2364126"/>
    <lineage>
        <taxon>Eukaryota</taxon>
        <taxon>Sar</taxon>
        <taxon>Alveolata</taxon>
        <taxon>Dinophyceae</taxon>
        <taxon>Prorocentrales</taxon>
        <taxon>Prorocentraceae</taxon>
        <taxon>Prorocentrum</taxon>
    </lineage>
</organism>
<gene>
    <name evidence="2" type="ORF">PCOR1329_LOCUS297</name>
</gene>
<name>A0ABN9P6U5_9DINO</name>
<accession>A0ABN9P6U5</accession>
<feature type="region of interest" description="Disordered" evidence="1">
    <location>
        <begin position="35"/>
        <end position="139"/>
    </location>
</feature>
<evidence type="ECO:0000313" key="2">
    <source>
        <dbReference type="EMBL" id="CAK0788393.1"/>
    </source>
</evidence>
<keyword evidence="3" id="KW-1185">Reference proteome</keyword>
<proteinExistence type="predicted"/>
<comment type="caution">
    <text evidence="2">The sequence shown here is derived from an EMBL/GenBank/DDBJ whole genome shotgun (WGS) entry which is preliminary data.</text>
</comment>
<protein>
    <submittedName>
        <fullName evidence="2">Uncharacterized protein</fullName>
    </submittedName>
</protein>
<sequence length="139" mass="15122">MRREALAVCMYSGLQCQGLTLPSVLALPAAVSSTARVSLRPEAGSPTGPGLRHLQRRRGGGREEEEEENYSGRRRRRRRISSRHVSATYGKRTLTGHLVSPAQPMQSPQFLGGATDSSPYLGGRHVLHTSPDPLLLQAP</sequence>
<dbReference type="Proteomes" id="UP001189429">
    <property type="component" value="Unassembled WGS sequence"/>
</dbReference>
<reference evidence="2" key="1">
    <citation type="submission" date="2023-10" db="EMBL/GenBank/DDBJ databases">
        <authorList>
            <person name="Chen Y."/>
            <person name="Shah S."/>
            <person name="Dougan E. K."/>
            <person name="Thang M."/>
            <person name="Chan C."/>
        </authorList>
    </citation>
    <scope>NUCLEOTIDE SEQUENCE [LARGE SCALE GENOMIC DNA]</scope>
</reference>
<dbReference type="EMBL" id="CAUYUJ010000048">
    <property type="protein sequence ID" value="CAK0788393.1"/>
    <property type="molecule type" value="Genomic_DNA"/>
</dbReference>
<evidence type="ECO:0000313" key="3">
    <source>
        <dbReference type="Proteomes" id="UP001189429"/>
    </source>
</evidence>
<evidence type="ECO:0000256" key="1">
    <source>
        <dbReference type="SAM" id="MobiDB-lite"/>
    </source>
</evidence>
<feature type="compositionally biased region" description="Basic residues" evidence="1">
    <location>
        <begin position="72"/>
        <end position="82"/>
    </location>
</feature>